<dbReference type="OrthoDB" id="1427035at2759"/>
<dbReference type="InterPro" id="IPR053772">
    <property type="entry name" value="At1g61320/At1g61330-like"/>
</dbReference>
<dbReference type="PANTHER" id="PTHR34145:SF28">
    <property type="entry name" value="F-BOX DOMAIN-CONTAINING PROTEIN"/>
    <property type="match status" value="1"/>
</dbReference>
<dbReference type="AlphaFoldDB" id="A0A834TWB9"/>
<sequence length="437" mass="49941">MSSLVMSCRIEKADRDMPVDLISDLPRNVIDCILRHLPIRDLVRTSILSRKWRYMWLTVPSIEFDHIFFKNILTGGGHLKDHEIPSVITEVLFLHDGPLEKFYLVIPHNYPTRVRCLSQWILYLSRSGIKELELKNCQEEPYKMPSHLFSCLHLNYLGLGNFTLRPPPDFGGFKSLIGLNMCNVIIESNILESFISSCPLLEELTISYCFGFDSLNISSPNLRILLIEGSGVLKSICLKKLNNLVDLTIILERSMENLDGGRRSNLVDFFSSLPNIEKLRLVDGYIKFLSTGSIQEKLSMMIYSLKHLVLHEISFTERGQISLLVCLLKSSPNLVEFEITIHNLEPGPIYRIGEFIWNGYSLNRLRTVNIRVNTIFHGAVDLAEYLLKYSPVLEILTFKIDGEQSDAGEVLGVTQDLLQIRRKSPKAEVIFLCDGFF</sequence>
<evidence type="ECO:0000259" key="1">
    <source>
        <dbReference type="PROSITE" id="PS50181"/>
    </source>
</evidence>
<dbReference type="Gene3D" id="1.20.1280.50">
    <property type="match status" value="1"/>
</dbReference>
<evidence type="ECO:0000313" key="2">
    <source>
        <dbReference type="EMBL" id="KAF7827911.1"/>
    </source>
</evidence>
<dbReference type="EMBL" id="JAAIUW010000006">
    <property type="protein sequence ID" value="KAF7827911.1"/>
    <property type="molecule type" value="Genomic_DNA"/>
</dbReference>
<dbReference type="Pfam" id="PF00646">
    <property type="entry name" value="F-box"/>
    <property type="match status" value="1"/>
</dbReference>
<dbReference type="SUPFAM" id="SSF52047">
    <property type="entry name" value="RNI-like"/>
    <property type="match status" value="1"/>
</dbReference>
<dbReference type="InterPro" id="IPR036047">
    <property type="entry name" value="F-box-like_dom_sf"/>
</dbReference>
<dbReference type="PANTHER" id="PTHR34145">
    <property type="entry name" value="OS02G0105600 PROTEIN"/>
    <property type="match status" value="1"/>
</dbReference>
<name>A0A834TWB9_9FABA</name>
<reference evidence="2" key="1">
    <citation type="submission" date="2020-09" db="EMBL/GenBank/DDBJ databases">
        <title>Genome-Enabled Discovery of Anthraquinone Biosynthesis in Senna tora.</title>
        <authorList>
            <person name="Kang S.-H."/>
            <person name="Pandey R.P."/>
            <person name="Lee C.-M."/>
            <person name="Sim J.-S."/>
            <person name="Jeong J.-T."/>
            <person name="Choi B.-S."/>
            <person name="Jung M."/>
            <person name="Ginzburg D."/>
            <person name="Zhao K."/>
            <person name="Won S.Y."/>
            <person name="Oh T.-J."/>
            <person name="Yu Y."/>
            <person name="Kim N.-H."/>
            <person name="Lee O.R."/>
            <person name="Lee T.-H."/>
            <person name="Bashyal P."/>
            <person name="Kim T.-S."/>
            <person name="Lee W.-H."/>
            <person name="Kawkins C."/>
            <person name="Kim C.-K."/>
            <person name="Kim J.S."/>
            <person name="Ahn B.O."/>
            <person name="Rhee S.Y."/>
            <person name="Sohng J.K."/>
        </authorList>
    </citation>
    <scope>NUCLEOTIDE SEQUENCE</scope>
    <source>
        <tissue evidence="2">Leaf</tissue>
    </source>
</reference>
<proteinExistence type="predicted"/>
<protein>
    <submittedName>
        <fullName evidence="2">F-box/FBD/LRR-repeat protein</fullName>
    </submittedName>
</protein>
<dbReference type="Gene3D" id="3.80.10.10">
    <property type="entry name" value="Ribonuclease Inhibitor"/>
    <property type="match status" value="1"/>
</dbReference>
<evidence type="ECO:0000313" key="3">
    <source>
        <dbReference type="Proteomes" id="UP000634136"/>
    </source>
</evidence>
<accession>A0A834TWB9</accession>
<dbReference type="Proteomes" id="UP000634136">
    <property type="component" value="Unassembled WGS sequence"/>
</dbReference>
<dbReference type="InterPro" id="IPR001810">
    <property type="entry name" value="F-box_dom"/>
</dbReference>
<dbReference type="SMART" id="SM00256">
    <property type="entry name" value="FBOX"/>
    <property type="match status" value="1"/>
</dbReference>
<feature type="domain" description="F-box" evidence="1">
    <location>
        <begin position="19"/>
        <end position="72"/>
    </location>
</feature>
<dbReference type="Pfam" id="PF24758">
    <property type="entry name" value="LRR_At5g56370"/>
    <property type="match status" value="1"/>
</dbReference>
<dbReference type="SUPFAM" id="SSF81383">
    <property type="entry name" value="F-box domain"/>
    <property type="match status" value="1"/>
</dbReference>
<dbReference type="PROSITE" id="PS50181">
    <property type="entry name" value="FBOX"/>
    <property type="match status" value="1"/>
</dbReference>
<organism evidence="2 3">
    <name type="scientific">Senna tora</name>
    <dbReference type="NCBI Taxonomy" id="362788"/>
    <lineage>
        <taxon>Eukaryota</taxon>
        <taxon>Viridiplantae</taxon>
        <taxon>Streptophyta</taxon>
        <taxon>Embryophyta</taxon>
        <taxon>Tracheophyta</taxon>
        <taxon>Spermatophyta</taxon>
        <taxon>Magnoliopsida</taxon>
        <taxon>eudicotyledons</taxon>
        <taxon>Gunneridae</taxon>
        <taxon>Pentapetalae</taxon>
        <taxon>rosids</taxon>
        <taxon>fabids</taxon>
        <taxon>Fabales</taxon>
        <taxon>Fabaceae</taxon>
        <taxon>Caesalpinioideae</taxon>
        <taxon>Cassia clade</taxon>
        <taxon>Senna</taxon>
    </lineage>
</organism>
<gene>
    <name evidence="2" type="ORF">G2W53_019075</name>
</gene>
<dbReference type="InterPro" id="IPR032675">
    <property type="entry name" value="LRR_dom_sf"/>
</dbReference>
<dbReference type="InterPro" id="IPR055411">
    <property type="entry name" value="LRR_FXL15/At3g58940/PEG3-like"/>
</dbReference>
<keyword evidence="3" id="KW-1185">Reference proteome</keyword>
<comment type="caution">
    <text evidence="2">The sequence shown here is derived from an EMBL/GenBank/DDBJ whole genome shotgun (WGS) entry which is preliminary data.</text>
</comment>